<evidence type="ECO:0000256" key="6">
    <source>
        <dbReference type="SAM" id="Phobius"/>
    </source>
</evidence>
<gene>
    <name evidence="8" type="ORF">I6I10_05510</name>
</gene>
<evidence type="ECO:0000256" key="2">
    <source>
        <dbReference type="ARBA" id="ARBA00022475"/>
    </source>
</evidence>
<sequence>MTETTKKIHPGRKKRVAKALRFYSIAAWVTGVWLLVLVTRMICDYGFGVEIPAWASAIGPLHGLFYIIYLVATVNLTTQARWDLTKAFLTALAGTIPFLSFVAEHYRRKEVTEKFELNA</sequence>
<name>A0A7T4EH93_9CORY</name>
<dbReference type="InterPro" id="IPR023845">
    <property type="entry name" value="DUF3817_TM"/>
</dbReference>
<keyword evidence="5 6" id="KW-0472">Membrane</keyword>
<comment type="subcellular location">
    <subcellularLocation>
        <location evidence="1">Cell membrane</location>
        <topology evidence="1">Multi-pass membrane protein</topology>
    </subcellularLocation>
</comment>
<feature type="transmembrane region" description="Helical" evidence="6">
    <location>
        <begin position="51"/>
        <end position="72"/>
    </location>
</feature>
<reference evidence="8 9" key="1">
    <citation type="submission" date="2020-12" db="EMBL/GenBank/DDBJ databases">
        <title>FDA dAtabase for Regulatory Grade micrObial Sequences (FDA-ARGOS): Supporting development and validation of Infectious Disease Dx tests.</title>
        <authorList>
            <person name="Sproer C."/>
            <person name="Gronow S."/>
            <person name="Severitt S."/>
            <person name="Schroder I."/>
            <person name="Tallon L."/>
            <person name="Sadzewicz L."/>
            <person name="Zhao X."/>
            <person name="Boylan J."/>
            <person name="Ott S."/>
            <person name="Bowen H."/>
            <person name="Vavikolanu K."/>
            <person name="Mehta A."/>
            <person name="Aluvathingal J."/>
            <person name="Nadendla S."/>
            <person name="Lowell S."/>
            <person name="Myers T."/>
            <person name="Yan Y."/>
            <person name="Sichtig H."/>
        </authorList>
    </citation>
    <scope>NUCLEOTIDE SEQUENCE [LARGE SCALE GENOMIC DNA]</scope>
    <source>
        <strain evidence="8 9">FDAARGOS_1053</strain>
    </source>
</reference>
<evidence type="ECO:0000313" key="8">
    <source>
        <dbReference type="EMBL" id="QQB47350.1"/>
    </source>
</evidence>
<keyword evidence="2" id="KW-1003">Cell membrane</keyword>
<dbReference type="AlphaFoldDB" id="A0A7T4EH93"/>
<accession>A0A7T4EH93</accession>
<protein>
    <submittedName>
        <fullName evidence="8">DUF3817 domain-containing protein</fullName>
    </submittedName>
</protein>
<dbReference type="EMBL" id="CP066007">
    <property type="protein sequence ID" value="QQB47350.1"/>
    <property type="molecule type" value="Genomic_DNA"/>
</dbReference>
<dbReference type="PANTHER" id="PTHR40077:SF2">
    <property type="entry name" value="MEMBRANE PROTEIN"/>
    <property type="match status" value="1"/>
</dbReference>
<evidence type="ECO:0000256" key="1">
    <source>
        <dbReference type="ARBA" id="ARBA00004651"/>
    </source>
</evidence>
<evidence type="ECO:0000256" key="5">
    <source>
        <dbReference type="ARBA" id="ARBA00023136"/>
    </source>
</evidence>
<feature type="transmembrane region" description="Helical" evidence="6">
    <location>
        <begin position="84"/>
        <end position="103"/>
    </location>
</feature>
<organism evidence="8 9">
    <name type="scientific">Corynebacterium glucuronolyticum</name>
    <dbReference type="NCBI Taxonomy" id="39791"/>
    <lineage>
        <taxon>Bacteria</taxon>
        <taxon>Bacillati</taxon>
        <taxon>Actinomycetota</taxon>
        <taxon>Actinomycetes</taxon>
        <taxon>Mycobacteriales</taxon>
        <taxon>Corynebacteriaceae</taxon>
        <taxon>Corynebacterium</taxon>
    </lineage>
</organism>
<keyword evidence="3 6" id="KW-0812">Transmembrane</keyword>
<dbReference type="GO" id="GO:0005886">
    <property type="term" value="C:plasma membrane"/>
    <property type="evidence" value="ECO:0007669"/>
    <property type="project" value="UniProtKB-SubCell"/>
</dbReference>
<keyword evidence="4 6" id="KW-1133">Transmembrane helix</keyword>
<evidence type="ECO:0000259" key="7">
    <source>
        <dbReference type="Pfam" id="PF12823"/>
    </source>
</evidence>
<proteinExistence type="predicted"/>
<dbReference type="RefSeq" id="WP_084036104.1">
    <property type="nucleotide sequence ID" value="NZ_CP066007.1"/>
</dbReference>
<feature type="domain" description="DUF3817" evidence="7">
    <location>
        <begin position="20"/>
        <end position="108"/>
    </location>
</feature>
<dbReference type="NCBIfam" id="TIGR03954">
    <property type="entry name" value="integ_memb_HG"/>
    <property type="match status" value="1"/>
</dbReference>
<dbReference type="OrthoDB" id="9342687at2"/>
<dbReference type="PANTHER" id="PTHR40077">
    <property type="entry name" value="MEMBRANE PROTEIN-RELATED"/>
    <property type="match status" value="1"/>
</dbReference>
<dbReference type="Pfam" id="PF12823">
    <property type="entry name" value="DUF3817"/>
    <property type="match status" value="1"/>
</dbReference>
<evidence type="ECO:0000313" key="9">
    <source>
        <dbReference type="Proteomes" id="UP000596145"/>
    </source>
</evidence>
<dbReference type="Proteomes" id="UP000596145">
    <property type="component" value="Chromosome"/>
</dbReference>
<evidence type="ECO:0000256" key="3">
    <source>
        <dbReference type="ARBA" id="ARBA00022692"/>
    </source>
</evidence>
<evidence type="ECO:0000256" key="4">
    <source>
        <dbReference type="ARBA" id="ARBA00022989"/>
    </source>
</evidence>
<dbReference type="GeneID" id="92760809"/>
<feature type="transmembrane region" description="Helical" evidence="6">
    <location>
        <begin position="20"/>
        <end position="39"/>
    </location>
</feature>